<proteinExistence type="predicted"/>
<keyword evidence="3" id="KW-1185">Reference proteome</keyword>
<dbReference type="AlphaFoldDB" id="A0A5Q4BEL3"/>
<name>A0A5Q4BEL3_9PEZI</name>
<gene>
    <name evidence="2" type="ORF">CSHISOI_10283</name>
</gene>
<feature type="compositionally biased region" description="Basic and acidic residues" evidence="1">
    <location>
        <begin position="9"/>
        <end position="20"/>
    </location>
</feature>
<organism evidence="2 3">
    <name type="scientific">Colletotrichum shisoi</name>
    <dbReference type="NCBI Taxonomy" id="2078593"/>
    <lineage>
        <taxon>Eukaryota</taxon>
        <taxon>Fungi</taxon>
        <taxon>Dikarya</taxon>
        <taxon>Ascomycota</taxon>
        <taxon>Pezizomycotina</taxon>
        <taxon>Sordariomycetes</taxon>
        <taxon>Hypocreomycetidae</taxon>
        <taxon>Glomerellales</taxon>
        <taxon>Glomerellaceae</taxon>
        <taxon>Colletotrichum</taxon>
        <taxon>Colletotrichum destructivum species complex</taxon>
    </lineage>
</organism>
<dbReference type="Proteomes" id="UP000326340">
    <property type="component" value="Unassembled WGS sequence"/>
</dbReference>
<sequence length="104" mass="11526">MRTSGQGRGRHEATTNREKYQSSGVGVAECRLESPSPRPEIRTTLINPSHNATGNSKRTGRELALLLLRRPGSLVDDPHVFYPCSATEQVQVQLQVQAQVHAMY</sequence>
<evidence type="ECO:0000313" key="3">
    <source>
        <dbReference type="Proteomes" id="UP000326340"/>
    </source>
</evidence>
<accession>A0A5Q4BEL3</accession>
<reference evidence="2 3" key="1">
    <citation type="journal article" date="2019" name="Sci. Rep.">
        <title>Colletotrichum shisoi sp. nov., an anthracnose pathogen of Perilla frutescens in Japan: molecular phylogenetic, morphological and genomic evidence.</title>
        <authorList>
            <person name="Gan P."/>
            <person name="Tsushima A."/>
            <person name="Hiroyama R."/>
            <person name="Narusaka M."/>
            <person name="Takano Y."/>
            <person name="Narusaka Y."/>
            <person name="Kawaradani M."/>
            <person name="Damm U."/>
            <person name="Shirasu K."/>
        </authorList>
    </citation>
    <scope>NUCLEOTIDE SEQUENCE [LARGE SCALE GENOMIC DNA]</scope>
    <source>
        <strain evidence="2 3">PG-2018a</strain>
    </source>
</reference>
<dbReference type="EMBL" id="PUHP01001790">
    <property type="protein sequence ID" value="TQN65147.1"/>
    <property type="molecule type" value="Genomic_DNA"/>
</dbReference>
<protein>
    <submittedName>
        <fullName evidence="2">Uncharacterized protein</fullName>
    </submittedName>
</protein>
<evidence type="ECO:0000313" key="2">
    <source>
        <dbReference type="EMBL" id="TQN65147.1"/>
    </source>
</evidence>
<comment type="caution">
    <text evidence="2">The sequence shown here is derived from an EMBL/GenBank/DDBJ whole genome shotgun (WGS) entry which is preliminary data.</text>
</comment>
<feature type="region of interest" description="Disordered" evidence="1">
    <location>
        <begin position="1"/>
        <end position="58"/>
    </location>
</feature>
<evidence type="ECO:0000256" key="1">
    <source>
        <dbReference type="SAM" id="MobiDB-lite"/>
    </source>
</evidence>
<feature type="compositionally biased region" description="Polar residues" evidence="1">
    <location>
        <begin position="44"/>
        <end position="57"/>
    </location>
</feature>